<evidence type="ECO:0000256" key="1">
    <source>
        <dbReference type="SAM" id="MobiDB-lite"/>
    </source>
</evidence>
<accession>A0A8J4DMH6</accession>
<dbReference type="SMART" id="SM00470">
    <property type="entry name" value="ParB"/>
    <property type="match status" value="1"/>
</dbReference>
<organism evidence="3 4">
    <name type="scientific">Virgisporangium aliadipatigenens</name>
    <dbReference type="NCBI Taxonomy" id="741659"/>
    <lineage>
        <taxon>Bacteria</taxon>
        <taxon>Bacillati</taxon>
        <taxon>Actinomycetota</taxon>
        <taxon>Actinomycetes</taxon>
        <taxon>Micromonosporales</taxon>
        <taxon>Micromonosporaceae</taxon>
        <taxon>Virgisporangium</taxon>
    </lineage>
</organism>
<dbReference type="Proteomes" id="UP000619260">
    <property type="component" value="Unassembled WGS sequence"/>
</dbReference>
<sequence length="300" mass="32768">MSFEDGGPVEMMPVGSLTLSGSPRLDGENSAHVRLLAGSDAPLPPIVVHRRTMRVIDGMHRLRAAVLRGDRLIAVRYFDGSDDEAFLLSVRANIAHGLPLSLADRRAAAKQLMTRFPTWSDRAIAAAAGLAAPTVSVLRRAADPAVRDVERRVGRDGRSRPSDPAEGRRLAEEFIARHPDASLREVARAAGISPSTVRDVRRKLRGSEEPGAERADRPAPADRALLVESLRNDPSLRFSDAGRSLLRWLVPRATGAEGWDRVTEELPPHALYLLARIARQCASEWCDAADRLDARLNAMP</sequence>
<dbReference type="EMBL" id="BOPF01000002">
    <property type="protein sequence ID" value="GIJ43389.1"/>
    <property type="molecule type" value="Genomic_DNA"/>
</dbReference>
<dbReference type="AlphaFoldDB" id="A0A8J4DMH6"/>
<evidence type="ECO:0000313" key="4">
    <source>
        <dbReference type="Proteomes" id="UP000619260"/>
    </source>
</evidence>
<dbReference type="InterPro" id="IPR036086">
    <property type="entry name" value="ParB/Sulfiredoxin_sf"/>
</dbReference>
<protein>
    <recommendedName>
        <fullName evidence="2">ParB-like N-terminal domain-containing protein</fullName>
    </recommendedName>
</protein>
<keyword evidence="4" id="KW-1185">Reference proteome</keyword>
<feature type="region of interest" description="Disordered" evidence="1">
    <location>
        <begin position="148"/>
        <end position="168"/>
    </location>
</feature>
<name>A0A8J4DMH6_9ACTN</name>
<gene>
    <name evidence="3" type="ORF">Val02_02750</name>
</gene>
<dbReference type="RefSeq" id="WP_203896977.1">
    <property type="nucleotide sequence ID" value="NZ_BOPF01000002.1"/>
</dbReference>
<dbReference type="SUPFAM" id="SSF110849">
    <property type="entry name" value="ParB/Sulfiredoxin"/>
    <property type="match status" value="1"/>
</dbReference>
<proteinExistence type="predicted"/>
<reference evidence="3" key="1">
    <citation type="submission" date="2021-01" db="EMBL/GenBank/DDBJ databases">
        <title>Whole genome shotgun sequence of Virgisporangium aliadipatigenens NBRC 105644.</title>
        <authorList>
            <person name="Komaki H."/>
            <person name="Tamura T."/>
        </authorList>
    </citation>
    <scope>NUCLEOTIDE SEQUENCE</scope>
    <source>
        <strain evidence="3">NBRC 105644</strain>
    </source>
</reference>
<evidence type="ECO:0000313" key="3">
    <source>
        <dbReference type="EMBL" id="GIJ43389.1"/>
    </source>
</evidence>
<evidence type="ECO:0000259" key="2">
    <source>
        <dbReference type="SMART" id="SM00470"/>
    </source>
</evidence>
<comment type="caution">
    <text evidence="3">The sequence shown here is derived from an EMBL/GenBank/DDBJ whole genome shotgun (WGS) entry which is preliminary data.</text>
</comment>
<dbReference type="InterPro" id="IPR003115">
    <property type="entry name" value="ParB_N"/>
</dbReference>
<feature type="domain" description="ParB-like N-terminal" evidence="2">
    <location>
        <begin position="10"/>
        <end position="94"/>
    </location>
</feature>